<comment type="subcellular location">
    <subcellularLocation>
        <location evidence="1">Periplasm</location>
    </subcellularLocation>
</comment>
<evidence type="ECO:0000313" key="3">
    <source>
        <dbReference type="EMBL" id="QQO10063.1"/>
    </source>
</evidence>
<organism evidence="3 4">
    <name type="scientific">Breznakiella homolactica</name>
    <dbReference type="NCBI Taxonomy" id="2798577"/>
    <lineage>
        <taxon>Bacteria</taxon>
        <taxon>Pseudomonadati</taxon>
        <taxon>Spirochaetota</taxon>
        <taxon>Spirochaetia</taxon>
        <taxon>Spirochaetales</taxon>
        <taxon>Breznakiellaceae</taxon>
        <taxon>Breznakiella</taxon>
    </lineage>
</organism>
<dbReference type="KEGG" id="bhc:JFL75_03865"/>
<dbReference type="SUPFAM" id="SSF53850">
    <property type="entry name" value="Periplasmic binding protein-like II"/>
    <property type="match status" value="1"/>
</dbReference>
<gene>
    <name evidence="3" type="ORF">JFL75_03865</name>
</gene>
<sequence length="414" mass="45164">MKKFIVLLAGIALLPGIIWAGGKKDMDNTVTLQLWHRYSGKLEAAVLQIISDFETQNPDIKIEVTSKPGEFIELLQNMIIDVAAGNPAPDLFMGGYSLLDYIHTEMDPTPVNELAPSLEQYAAFADKFIPPVLNLGAVKGDQIAVPFGLANNVLYYNEDIFRAAGLSGADVPRTWDDVIRVGGIIKERTGKYAITIWKGDLGSDMSLVYSNGGTLLSPDGTRVSFDTPETVEAIKLWQTINRLGLEPVSTPDEDMANFIAGEVAMYVELCSLLSSIRNSADFTLKVAEFPSFGTKQRALPAAGGTIISFTKDRAKYDAVWRFLDFITDPEAMVTSSSTGRLCSTKAQVPVIPGQEAAYAQLEYMVPGVSWPGGSKGLEINSLYLTKRTEIIRSSMDAEAALRQLTLTCNRLLSE</sequence>
<name>A0A7T7XPL9_9SPIR</name>
<accession>A0A7T7XPL9</accession>
<dbReference type="Gene3D" id="3.40.190.10">
    <property type="entry name" value="Periplasmic binding protein-like II"/>
    <property type="match status" value="1"/>
</dbReference>
<evidence type="ECO:0000313" key="4">
    <source>
        <dbReference type="Proteomes" id="UP000595917"/>
    </source>
</evidence>
<comment type="similarity">
    <text evidence="2">Belongs to the bacterial solute-binding protein 1 family.</text>
</comment>
<reference evidence="3" key="1">
    <citation type="submission" date="2021-01" db="EMBL/GenBank/DDBJ databases">
        <title>Description of Breznakiella homolactica.</title>
        <authorList>
            <person name="Song Y."/>
            <person name="Brune A."/>
        </authorList>
    </citation>
    <scope>NUCLEOTIDE SEQUENCE</scope>
    <source>
        <strain evidence="3">RmG30</strain>
    </source>
</reference>
<dbReference type="InterPro" id="IPR050490">
    <property type="entry name" value="Bact_solute-bd_prot1"/>
</dbReference>
<dbReference type="InterPro" id="IPR006059">
    <property type="entry name" value="SBP"/>
</dbReference>
<dbReference type="RefSeq" id="WP_215627367.1">
    <property type="nucleotide sequence ID" value="NZ_CP067089.2"/>
</dbReference>
<keyword evidence="4" id="KW-1185">Reference proteome</keyword>
<dbReference type="Pfam" id="PF01547">
    <property type="entry name" value="SBP_bac_1"/>
    <property type="match status" value="1"/>
</dbReference>
<evidence type="ECO:0000256" key="1">
    <source>
        <dbReference type="ARBA" id="ARBA00004418"/>
    </source>
</evidence>
<proteinExistence type="inferred from homology"/>
<evidence type="ECO:0000256" key="2">
    <source>
        <dbReference type="ARBA" id="ARBA00008520"/>
    </source>
</evidence>
<dbReference type="PANTHER" id="PTHR43649">
    <property type="entry name" value="ARABINOSE-BINDING PROTEIN-RELATED"/>
    <property type="match status" value="1"/>
</dbReference>
<dbReference type="EMBL" id="CP067089">
    <property type="protein sequence ID" value="QQO10063.1"/>
    <property type="molecule type" value="Genomic_DNA"/>
</dbReference>
<dbReference type="PANTHER" id="PTHR43649:SF12">
    <property type="entry name" value="DIACETYLCHITOBIOSE BINDING PROTEIN DASA"/>
    <property type="match status" value="1"/>
</dbReference>
<dbReference type="Proteomes" id="UP000595917">
    <property type="component" value="Chromosome"/>
</dbReference>
<dbReference type="AlphaFoldDB" id="A0A7T7XPL9"/>
<dbReference type="GO" id="GO:0042597">
    <property type="term" value="C:periplasmic space"/>
    <property type="evidence" value="ECO:0007669"/>
    <property type="project" value="UniProtKB-SubCell"/>
</dbReference>
<protein>
    <submittedName>
        <fullName evidence="3">Extracellular solute-binding protein</fullName>
    </submittedName>
</protein>